<keyword evidence="3 7" id="KW-0812">Transmembrane</keyword>
<dbReference type="PATRIC" id="fig|1173020.3.peg.2228"/>
<keyword evidence="10" id="KW-1185">Reference proteome</keyword>
<dbReference type="Proteomes" id="UP000010366">
    <property type="component" value="Chromosome"/>
</dbReference>
<keyword evidence="5 7" id="KW-1133">Transmembrane helix</keyword>
<evidence type="ECO:0000313" key="10">
    <source>
        <dbReference type="Proteomes" id="UP000010366"/>
    </source>
</evidence>
<dbReference type="STRING" id="1173020.Cha6605_1964"/>
<keyword evidence="6 7" id="KW-0472">Membrane</keyword>
<organism evidence="9 10">
    <name type="scientific">Chamaesiphon minutus (strain ATCC 27169 / PCC 6605)</name>
    <dbReference type="NCBI Taxonomy" id="1173020"/>
    <lineage>
        <taxon>Bacteria</taxon>
        <taxon>Bacillati</taxon>
        <taxon>Cyanobacteriota</taxon>
        <taxon>Cyanophyceae</taxon>
        <taxon>Gomontiellales</taxon>
        <taxon>Chamaesiphonaceae</taxon>
        <taxon>Chamaesiphon</taxon>
    </lineage>
</organism>
<feature type="transmembrane region" description="Helical" evidence="7">
    <location>
        <begin position="25"/>
        <end position="46"/>
    </location>
</feature>
<dbReference type="Pfam" id="PF01545">
    <property type="entry name" value="Cation_efflux"/>
    <property type="match status" value="1"/>
</dbReference>
<dbReference type="InterPro" id="IPR002524">
    <property type="entry name" value="Cation_efflux"/>
</dbReference>
<evidence type="ECO:0000256" key="1">
    <source>
        <dbReference type="ARBA" id="ARBA00004141"/>
    </source>
</evidence>
<evidence type="ECO:0000256" key="4">
    <source>
        <dbReference type="ARBA" id="ARBA00022833"/>
    </source>
</evidence>
<evidence type="ECO:0000256" key="5">
    <source>
        <dbReference type="ARBA" id="ARBA00022989"/>
    </source>
</evidence>
<dbReference type="eggNOG" id="COG1230">
    <property type="taxonomic scope" value="Bacteria"/>
</dbReference>
<dbReference type="InterPro" id="IPR027469">
    <property type="entry name" value="Cation_efflux_TMD_sf"/>
</dbReference>
<comment type="subcellular location">
    <subcellularLocation>
        <location evidence="1">Membrane</location>
        <topology evidence="1">Multi-pass membrane protein</topology>
    </subcellularLocation>
</comment>
<evidence type="ECO:0000313" key="9">
    <source>
        <dbReference type="EMBL" id="AFY93071.1"/>
    </source>
</evidence>
<evidence type="ECO:0000256" key="7">
    <source>
        <dbReference type="SAM" id="Phobius"/>
    </source>
</evidence>
<dbReference type="GO" id="GO:0006882">
    <property type="term" value="P:intracellular zinc ion homeostasis"/>
    <property type="evidence" value="ECO:0007669"/>
    <property type="project" value="TreeGrafter"/>
</dbReference>
<evidence type="ECO:0000256" key="3">
    <source>
        <dbReference type="ARBA" id="ARBA00022692"/>
    </source>
</evidence>
<dbReference type="KEGG" id="cmp:Cha6605_1964"/>
<accession>K9UF58</accession>
<dbReference type="GO" id="GO:0016020">
    <property type="term" value="C:membrane"/>
    <property type="evidence" value="ECO:0007669"/>
    <property type="project" value="UniProtKB-SubCell"/>
</dbReference>
<evidence type="ECO:0000256" key="2">
    <source>
        <dbReference type="ARBA" id="ARBA00008873"/>
    </source>
</evidence>
<gene>
    <name evidence="9" type="ORF">Cha6605_1964</name>
</gene>
<proteinExistence type="inferred from homology"/>
<evidence type="ECO:0000256" key="6">
    <source>
        <dbReference type="ARBA" id="ARBA00023136"/>
    </source>
</evidence>
<dbReference type="PANTHER" id="PTHR45820">
    <property type="entry name" value="FI23527P1"/>
    <property type="match status" value="1"/>
</dbReference>
<name>K9UF58_CHAP6</name>
<dbReference type="Gene3D" id="1.20.1510.10">
    <property type="entry name" value="Cation efflux protein transmembrane domain"/>
    <property type="match status" value="1"/>
</dbReference>
<comment type="similarity">
    <text evidence="2">Belongs to the cation diffusion facilitator (CDF) transporter (TC 2.A.4) family. SLC30A subfamily.</text>
</comment>
<dbReference type="NCBIfam" id="TIGR01297">
    <property type="entry name" value="CDF"/>
    <property type="match status" value="1"/>
</dbReference>
<dbReference type="AlphaFoldDB" id="K9UF58"/>
<dbReference type="GO" id="GO:0005385">
    <property type="term" value="F:zinc ion transmembrane transporter activity"/>
    <property type="evidence" value="ECO:0007669"/>
    <property type="project" value="TreeGrafter"/>
</dbReference>
<feature type="transmembrane region" description="Helical" evidence="7">
    <location>
        <begin position="186"/>
        <end position="209"/>
    </location>
</feature>
<protein>
    <submittedName>
        <fullName evidence="9">Cation diffusion facilitator family transporter</fullName>
    </submittedName>
</protein>
<dbReference type="EMBL" id="CP003600">
    <property type="protein sequence ID" value="AFY93071.1"/>
    <property type="molecule type" value="Genomic_DNA"/>
</dbReference>
<feature type="transmembrane region" description="Helical" evidence="7">
    <location>
        <begin position="160"/>
        <end position="180"/>
    </location>
</feature>
<feature type="transmembrane region" description="Helical" evidence="7">
    <location>
        <begin position="127"/>
        <end position="148"/>
    </location>
</feature>
<sequence>MSSLKVNNKILNQLDIDCIQPKTSLLWMILGLRIALFSIELGTAIWSHSLSLLAGAGHLFADLLTLGLTFIAAWAIQRQPLNRTIQTEQRLKAWIGLINGISLGAIALLIAQEAVKHLQTIESVASLPMLLIAGLSLATNGFAVYLLYRHRDRDLNLRGVFLHGVADATGALSALVAASVMYWFDWLWADAAASLLVVLIISVSALSLIRSAWQMLREDSIYPPSNTTVI</sequence>
<feature type="transmembrane region" description="Helical" evidence="7">
    <location>
        <begin position="52"/>
        <end position="76"/>
    </location>
</feature>
<reference evidence="9 10" key="1">
    <citation type="submission" date="2012-05" db="EMBL/GenBank/DDBJ databases">
        <title>Finished chromosome of genome of Chamaesiphon sp. PCC 6605.</title>
        <authorList>
            <consortium name="US DOE Joint Genome Institute"/>
            <person name="Gugger M."/>
            <person name="Coursin T."/>
            <person name="Rippka R."/>
            <person name="Tandeau De Marsac N."/>
            <person name="Huntemann M."/>
            <person name="Wei C.-L."/>
            <person name="Han J."/>
            <person name="Detter J.C."/>
            <person name="Han C."/>
            <person name="Tapia R."/>
            <person name="Chen A."/>
            <person name="Kyrpides N."/>
            <person name="Mavromatis K."/>
            <person name="Markowitz V."/>
            <person name="Szeto E."/>
            <person name="Ivanova N."/>
            <person name="Pagani I."/>
            <person name="Pati A."/>
            <person name="Goodwin L."/>
            <person name="Nordberg H.P."/>
            <person name="Cantor M.N."/>
            <person name="Hua S.X."/>
            <person name="Woyke T."/>
            <person name="Kerfeld C.A."/>
        </authorList>
    </citation>
    <scope>NUCLEOTIDE SEQUENCE [LARGE SCALE GENOMIC DNA]</scope>
    <source>
        <strain evidence="10">ATCC 27169 / PCC 6605</strain>
    </source>
</reference>
<feature type="domain" description="Cation efflux protein transmembrane" evidence="8">
    <location>
        <begin position="27"/>
        <end position="216"/>
    </location>
</feature>
<dbReference type="HOGENOM" id="CLU_013430_9_1_3"/>
<dbReference type="PANTHER" id="PTHR45820:SF4">
    <property type="entry name" value="ZINC TRANSPORTER 63C, ISOFORM F"/>
    <property type="match status" value="1"/>
</dbReference>
<evidence type="ECO:0000259" key="8">
    <source>
        <dbReference type="Pfam" id="PF01545"/>
    </source>
</evidence>
<keyword evidence="4" id="KW-0862">Zinc</keyword>
<dbReference type="SUPFAM" id="SSF161111">
    <property type="entry name" value="Cation efflux protein transmembrane domain-like"/>
    <property type="match status" value="1"/>
</dbReference>
<dbReference type="InterPro" id="IPR058533">
    <property type="entry name" value="Cation_efflux_TM"/>
</dbReference>
<feature type="transmembrane region" description="Helical" evidence="7">
    <location>
        <begin position="97"/>
        <end position="115"/>
    </location>
</feature>